<dbReference type="PROSITE" id="PS51077">
    <property type="entry name" value="HTH_ICLR"/>
    <property type="match status" value="1"/>
</dbReference>
<reference evidence="6 7" key="1">
    <citation type="submission" date="2019-11" db="EMBL/GenBank/DDBJ databases">
        <title>Comparative genomics of hydrocarbon-degrading Desulfosarcina strains.</title>
        <authorList>
            <person name="Watanabe M."/>
            <person name="Kojima H."/>
            <person name="Fukui M."/>
        </authorList>
    </citation>
    <scope>NUCLEOTIDE SEQUENCE [LARGE SCALE GENOMIC DNA]</scope>
    <source>
        <strain evidence="6 7">PL12</strain>
    </source>
</reference>
<protein>
    <submittedName>
        <fullName evidence="6">IclR family transcriptional regulator</fullName>
    </submittedName>
</protein>
<dbReference type="InterPro" id="IPR005471">
    <property type="entry name" value="Tscrpt_reg_IclR_N"/>
</dbReference>
<dbReference type="InterPro" id="IPR036390">
    <property type="entry name" value="WH_DNA-bd_sf"/>
</dbReference>
<name>A0A5K7YIE9_9BACT</name>
<sequence>MSKGKYYFSKSLEKGLKILSLFNRETPVLTQSEIAKTLALNMTSTYRYINTLVELGYLEKDAKTKEIRPSILCLLFCANLMRATDHLRMIKEVVNRIHKEKNISIDVAFAVDDTLVRIYYRGADETLTYSLPDFSKNCLHNTALGKAYLSSLPDDLIAEKIENMVLTGKTEKTITDKAVLLADLKKAKGRQYAMSEEEYLPGLITISAPLFDPLTGKGVGAVCFDFSVLQHSAQDVEAKYGRLIRETAGTLSELLPPDKDRRN</sequence>
<evidence type="ECO:0000313" key="6">
    <source>
        <dbReference type="EMBL" id="BBO67860.1"/>
    </source>
</evidence>
<keyword evidence="7" id="KW-1185">Reference proteome</keyword>
<organism evidence="6 7">
    <name type="scientific">Desulfosarcina alkanivorans</name>
    <dbReference type="NCBI Taxonomy" id="571177"/>
    <lineage>
        <taxon>Bacteria</taxon>
        <taxon>Pseudomonadati</taxon>
        <taxon>Thermodesulfobacteriota</taxon>
        <taxon>Desulfobacteria</taxon>
        <taxon>Desulfobacterales</taxon>
        <taxon>Desulfosarcinaceae</taxon>
        <taxon>Desulfosarcina</taxon>
    </lineage>
</organism>
<dbReference type="PANTHER" id="PTHR30136:SF35">
    <property type="entry name" value="HTH-TYPE TRANSCRIPTIONAL REGULATOR RV1719"/>
    <property type="match status" value="1"/>
</dbReference>
<dbReference type="RefSeq" id="WP_155316077.1">
    <property type="nucleotide sequence ID" value="NZ_AP021874.1"/>
</dbReference>
<dbReference type="GO" id="GO:0003700">
    <property type="term" value="F:DNA-binding transcription factor activity"/>
    <property type="evidence" value="ECO:0007669"/>
    <property type="project" value="TreeGrafter"/>
</dbReference>
<evidence type="ECO:0000256" key="1">
    <source>
        <dbReference type="ARBA" id="ARBA00023015"/>
    </source>
</evidence>
<proteinExistence type="predicted"/>
<keyword evidence="1" id="KW-0805">Transcription regulation</keyword>
<evidence type="ECO:0000256" key="3">
    <source>
        <dbReference type="ARBA" id="ARBA00023163"/>
    </source>
</evidence>
<dbReference type="EMBL" id="AP021874">
    <property type="protein sequence ID" value="BBO67860.1"/>
    <property type="molecule type" value="Genomic_DNA"/>
</dbReference>
<dbReference type="Proteomes" id="UP000427906">
    <property type="component" value="Chromosome"/>
</dbReference>
<dbReference type="KEGG" id="dalk:DSCA_17900"/>
<dbReference type="SUPFAM" id="SSF55781">
    <property type="entry name" value="GAF domain-like"/>
    <property type="match status" value="1"/>
</dbReference>
<evidence type="ECO:0000259" key="4">
    <source>
        <dbReference type="PROSITE" id="PS51077"/>
    </source>
</evidence>
<dbReference type="OrthoDB" id="5429565at2"/>
<dbReference type="InterPro" id="IPR050707">
    <property type="entry name" value="HTH_MetabolicPath_Reg"/>
</dbReference>
<keyword evidence="3" id="KW-0804">Transcription</keyword>
<dbReference type="PROSITE" id="PS51078">
    <property type="entry name" value="ICLR_ED"/>
    <property type="match status" value="1"/>
</dbReference>
<keyword evidence="2" id="KW-0238">DNA-binding</keyword>
<evidence type="ECO:0000256" key="2">
    <source>
        <dbReference type="ARBA" id="ARBA00023125"/>
    </source>
</evidence>
<dbReference type="Pfam" id="PF01614">
    <property type="entry name" value="IclR_C"/>
    <property type="match status" value="1"/>
</dbReference>
<dbReference type="GO" id="GO:0045892">
    <property type="term" value="P:negative regulation of DNA-templated transcription"/>
    <property type="evidence" value="ECO:0007669"/>
    <property type="project" value="TreeGrafter"/>
</dbReference>
<dbReference type="Gene3D" id="1.10.10.10">
    <property type="entry name" value="Winged helix-like DNA-binding domain superfamily/Winged helix DNA-binding domain"/>
    <property type="match status" value="1"/>
</dbReference>
<dbReference type="SUPFAM" id="SSF46785">
    <property type="entry name" value="Winged helix' DNA-binding domain"/>
    <property type="match status" value="1"/>
</dbReference>
<feature type="domain" description="HTH iclR-type" evidence="4">
    <location>
        <begin position="9"/>
        <end position="71"/>
    </location>
</feature>
<dbReference type="InterPro" id="IPR029016">
    <property type="entry name" value="GAF-like_dom_sf"/>
</dbReference>
<dbReference type="AlphaFoldDB" id="A0A5K7YIE9"/>
<evidence type="ECO:0000259" key="5">
    <source>
        <dbReference type="PROSITE" id="PS51078"/>
    </source>
</evidence>
<dbReference type="InterPro" id="IPR014757">
    <property type="entry name" value="Tscrpt_reg_IclR_C"/>
</dbReference>
<gene>
    <name evidence="6" type="ORF">DSCA_17900</name>
</gene>
<dbReference type="Gene3D" id="3.30.450.40">
    <property type="match status" value="1"/>
</dbReference>
<dbReference type="GO" id="GO:0003677">
    <property type="term" value="F:DNA binding"/>
    <property type="evidence" value="ECO:0007669"/>
    <property type="project" value="UniProtKB-KW"/>
</dbReference>
<feature type="domain" description="IclR-ED" evidence="5">
    <location>
        <begin position="72"/>
        <end position="257"/>
    </location>
</feature>
<dbReference type="PANTHER" id="PTHR30136">
    <property type="entry name" value="HELIX-TURN-HELIX TRANSCRIPTIONAL REGULATOR, ICLR FAMILY"/>
    <property type="match status" value="1"/>
</dbReference>
<dbReference type="Pfam" id="PF09339">
    <property type="entry name" value="HTH_IclR"/>
    <property type="match status" value="1"/>
</dbReference>
<dbReference type="SMART" id="SM00346">
    <property type="entry name" value="HTH_ICLR"/>
    <property type="match status" value="1"/>
</dbReference>
<accession>A0A5K7YIE9</accession>
<dbReference type="InterPro" id="IPR036388">
    <property type="entry name" value="WH-like_DNA-bd_sf"/>
</dbReference>
<evidence type="ECO:0000313" key="7">
    <source>
        <dbReference type="Proteomes" id="UP000427906"/>
    </source>
</evidence>